<evidence type="ECO:0000259" key="6">
    <source>
        <dbReference type="PROSITE" id="PS51898"/>
    </source>
</evidence>
<keyword evidence="3" id="KW-0238">DNA-binding</keyword>
<feature type="compositionally biased region" description="Basic residues" evidence="5">
    <location>
        <begin position="670"/>
        <end position="679"/>
    </location>
</feature>
<evidence type="ECO:0000313" key="7">
    <source>
        <dbReference type="EMBL" id="MCY0150223.1"/>
    </source>
</evidence>
<name>A0ABT3ZEN7_9HYPH</name>
<keyword evidence="8" id="KW-1185">Reference proteome</keyword>
<dbReference type="Proteomes" id="UP001073227">
    <property type="component" value="Unassembled WGS sequence"/>
</dbReference>
<sequence>MSNVQYVFRRGAVYWWRRRLPVQLRADCRSRIEVSLRTTSLNIARSVAAEVTRASEHLLHGMSQSMISADDARRILTKVAITHSAKLDRVAAAELAYGDSAQSGRTMDLVTGWAYRLFAAQGMDAAVGETERNEMLAADLDEQMIAAVAQTITTLRDSGAMPPNRNRIMGLMAEFSIPETRVNVQQAEQLYLRGMAAALLDADRRWTGMRHDDDLLLQTGLQEEARRPVAQSFPDDATNRPATPALAPPIPAPVPVAEKPKTLTPPSAISVAPDTAEVDISYDADDLDSTIDIEDESYRSLIDIVTAAGEAKVALGEWDSKTLRQHIQLAKLFERFLGHDNPTRVGQKHLAQFRDILLKFPKNYGKSPRDHIISVSDIIARAEKLPKDQVGLTRSTINRHMNNMANIAGMCEAYGYSWESYDGISKLRAKARGNSESERPPFTTGDLQALFRLPIWTGTTLDENDDYNDAVIVHDARYWVPLIAAYHGARREEICGLQLDDITEFEGIWGIKLTPTDVRGLKTPASNRHVPLHPELIRLGILDYVQAIRRAKHTLLFPELLAVAESTPMGDVFHDDWRKMKEAALPKAKEERKVFHSFRHWCNNEMKQAGVGSEIRKDILGHVNKDVNEGTYTEVAHLRLMQAALGKLPTPTSELKASPIRLRPEVMSHQPRRTRKSKKQPTGLGQ</sequence>
<organism evidence="7 8">
    <name type="scientific">Hoeflea algicola</name>
    <dbReference type="NCBI Taxonomy" id="2983763"/>
    <lineage>
        <taxon>Bacteria</taxon>
        <taxon>Pseudomonadati</taxon>
        <taxon>Pseudomonadota</taxon>
        <taxon>Alphaproteobacteria</taxon>
        <taxon>Hyphomicrobiales</taxon>
        <taxon>Rhizobiaceae</taxon>
        <taxon>Hoeflea</taxon>
    </lineage>
</organism>
<evidence type="ECO:0000256" key="4">
    <source>
        <dbReference type="ARBA" id="ARBA00023172"/>
    </source>
</evidence>
<keyword evidence="4" id="KW-0233">DNA recombination</keyword>
<dbReference type="InterPro" id="IPR013762">
    <property type="entry name" value="Integrase-like_cat_sf"/>
</dbReference>
<dbReference type="SUPFAM" id="SSF56349">
    <property type="entry name" value="DNA breaking-rejoining enzymes"/>
    <property type="match status" value="1"/>
</dbReference>
<evidence type="ECO:0000256" key="5">
    <source>
        <dbReference type="SAM" id="MobiDB-lite"/>
    </source>
</evidence>
<dbReference type="PROSITE" id="PS51898">
    <property type="entry name" value="TYR_RECOMBINASE"/>
    <property type="match status" value="1"/>
</dbReference>
<evidence type="ECO:0000256" key="1">
    <source>
        <dbReference type="ARBA" id="ARBA00008857"/>
    </source>
</evidence>
<dbReference type="Pfam" id="PF20172">
    <property type="entry name" value="DUF6538"/>
    <property type="match status" value="1"/>
</dbReference>
<evidence type="ECO:0000256" key="3">
    <source>
        <dbReference type="ARBA" id="ARBA00023125"/>
    </source>
</evidence>
<proteinExistence type="inferred from homology"/>
<reference evidence="7" key="1">
    <citation type="submission" date="2022-10" db="EMBL/GenBank/DDBJ databases">
        <title>Hoeflea sp. G2-23, isolated from marine algae.</title>
        <authorList>
            <person name="Kristyanto S."/>
            <person name="Kim J.M."/>
            <person name="Jeon C.O."/>
        </authorList>
    </citation>
    <scope>NUCLEOTIDE SEQUENCE</scope>
    <source>
        <strain evidence="7">G2-23</strain>
    </source>
</reference>
<evidence type="ECO:0000313" key="8">
    <source>
        <dbReference type="Proteomes" id="UP001073227"/>
    </source>
</evidence>
<comment type="caution">
    <text evidence="7">The sequence shown here is derived from an EMBL/GenBank/DDBJ whole genome shotgun (WGS) entry which is preliminary data.</text>
</comment>
<keyword evidence="2" id="KW-0229">DNA integration</keyword>
<feature type="region of interest" description="Disordered" evidence="5">
    <location>
        <begin position="650"/>
        <end position="686"/>
    </location>
</feature>
<feature type="domain" description="Tyr recombinase" evidence="6">
    <location>
        <begin position="454"/>
        <end position="645"/>
    </location>
</feature>
<dbReference type="InterPro" id="IPR050090">
    <property type="entry name" value="Tyrosine_recombinase_XerCD"/>
</dbReference>
<protein>
    <submittedName>
        <fullName evidence="7">Site-specific integrase</fullName>
    </submittedName>
</protein>
<dbReference type="InterPro" id="IPR002104">
    <property type="entry name" value="Integrase_catalytic"/>
</dbReference>
<feature type="region of interest" description="Disordered" evidence="5">
    <location>
        <begin position="226"/>
        <end position="252"/>
    </location>
</feature>
<dbReference type="InterPro" id="IPR046668">
    <property type="entry name" value="DUF6538"/>
</dbReference>
<dbReference type="RefSeq" id="WP_267655657.1">
    <property type="nucleotide sequence ID" value="NZ_JAOVZR010000001.1"/>
</dbReference>
<gene>
    <name evidence="7" type="ORF">OEG84_21570</name>
</gene>
<dbReference type="InterPro" id="IPR011010">
    <property type="entry name" value="DNA_brk_join_enz"/>
</dbReference>
<dbReference type="Gene3D" id="1.10.443.10">
    <property type="entry name" value="Intergrase catalytic core"/>
    <property type="match status" value="1"/>
</dbReference>
<evidence type="ECO:0000256" key="2">
    <source>
        <dbReference type="ARBA" id="ARBA00022908"/>
    </source>
</evidence>
<comment type="similarity">
    <text evidence="1">Belongs to the 'phage' integrase family.</text>
</comment>
<dbReference type="PANTHER" id="PTHR30349:SF41">
    <property type="entry name" value="INTEGRASE_RECOMBINASE PROTEIN MJ0367-RELATED"/>
    <property type="match status" value="1"/>
</dbReference>
<dbReference type="Pfam" id="PF00589">
    <property type="entry name" value="Phage_integrase"/>
    <property type="match status" value="1"/>
</dbReference>
<dbReference type="PANTHER" id="PTHR30349">
    <property type="entry name" value="PHAGE INTEGRASE-RELATED"/>
    <property type="match status" value="1"/>
</dbReference>
<dbReference type="CDD" id="cd01184">
    <property type="entry name" value="INT_C_like_1"/>
    <property type="match status" value="1"/>
</dbReference>
<accession>A0ABT3ZEN7</accession>
<dbReference type="EMBL" id="JAOVZR010000001">
    <property type="protein sequence ID" value="MCY0150223.1"/>
    <property type="molecule type" value="Genomic_DNA"/>
</dbReference>